<dbReference type="NCBIfam" id="NF008854">
    <property type="entry name" value="PRK11892.1"/>
    <property type="match status" value="1"/>
</dbReference>
<dbReference type="FunFam" id="3.40.50.920:FF:000001">
    <property type="entry name" value="Pyruvate dehydrogenase E1 beta subunit"/>
    <property type="match status" value="1"/>
</dbReference>
<evidence type="ECO:0000256" key="7">
    <source>
        <dbReference type="ARBA" id="ARBA00023002"/>
    </source>
</evidence>
<evidence type="ECO:0000256" key="2">
    <source>
        <dbReference type="ARBA" id="ARBA00001964"/>
    </source>
</evidence>
<sequence length="460" mass="49223">MATKILMPALSPTMEEGTLAKWLKKEGDTVSAGDIIAEIETDKATMEFEAVDEGTLGKILVAEGTSGVKVNEPIAVLIEEGEDASAIEEAEAPATGESAETPAPASVPAAAKADEPAAEAPKSNASPDWPEGTPMKTQTVREALRDAMAEEMRRDESVFLMGEEVAEYQGAYKVSQGLLDEFGAKRVIDTPITEHGFAGLGVGAAFGGLRPIVEFMTFNFAMQAIDQIINSAAKTLYMSGGQMGAPMVFRGPNGAAARVAAQHSQDYGAWYAQIPGLKVVQPYSAADAKGLLKSAIRDPNPVIFLENEILYGRSFEVPDLEDFTIPFGKAKIWREGADVTIVSWGIGMSHALEAAEKLAKEGIEAEVIDLRTLRPIDYDTVLASVMKTNRCVTVEEGFPVASLGNHISAVIMERAFDYLDAPVINCTGKDVPMPYAANLEKLALVTSDEVVEAVKKVTYR</sequence>
<dbReference type="CDD" id="cd06849">
    <property type="entry name" value="lipoyl_domain"/>
    <property type="match status" value="1"/>
</dbReference>
<dbReference type="GO" id="GO:0006086">
    <property type="term" value="P:pyruvate decarboxylation to acetyl-CoA"/>
    <property type="evidence" value="ECO:0007669"/>
    <property type="project" value="InterPro"/>
</dbReference>
<evidence type="ECO:0000313" key="15">
    <source>
        <dbReference type="Proteomes" id="UP000028607"/>
    </source>
</evidence>
<evidence type="ECO:0000256" key="12">
    <source>
        <dbReference type="SAM" id="MobiDB-lite"/>
    </source>
</evidence>
<dbReference type="InterPro" id="IPR033248">
    <property type="entry name" value="Transketolase_C"/>
</dbReference>
<dbReference type="EC" id="1.2.4.1" evidence="4 11"/>
<dbReference type="InterPro" id="IPR000089">
    <property type="entry name" value="Biotin_lipoyl"/>
</dbReference>
<comment type="cofactor">
    <cofactor evidence="1">
        <name>(R)-lipoate</name>
        <dbReference type="ChEBI" id="CHEBI:83088"/>
    </cofactor>
</comment>
<dbReference type="STRING" id="1317124.DW2_03414"/>
<dbReference type="CDD" id="cd07036">
    <property type="entry name" value="TPP_PYR_E1-PDHc-beta_like"/>
    <property type="match status" value="1"/>
</dbReference>
<evidence type="ECO:0000256" key="10">
    <source>
        <dbReference type="ARBA" id="ARBA00025211"/>
    </source>
</evidence>
<proteinExistence type="predicted"/>
<evidence type="ECO:0000256" key="3">
    <source>
        <dbReference type="ARBA" id="ARBA00011870"/>
    </source>
</evidence>
<dbReference type="PATRIC" id="fig|1317124.6.peg.690"/>
<dbReference type="PANTHER" id="PTHR11624">
    <property type="entry name" value="DEHYDROGENASE RELATED"/>
    <property type="match status" value="1"/>
</dbReference>
<dbReference type="eggNOG" id="COG0022">
    <property type="taxonomic scope" value="Bacteria"/>
</dbReference>
<keyword evidence="6" id="KW-0450">Lipoyl</keyword>
<dbReference type="NCBIfam" id="NF006667">
    <property type="entry name" value="PRK09212.1"/>
    <property type="match status" value="1"/>
</dbReference>
<comment type="catalytic activity">
    <reaction evidence="11">
        <text>N(6)-[(R)-lipoyl]-L-lysyl-[protein] + pyruvate + H(+) = N(6)-[(R)-S(8)-acetyldihydrolipoyl]-L-lysyl-[protein] + CO2</text>
        <dbReference type="Rhea" id="RHEA:19189"/>
        <dbReference type="Rhea" id="RHEA-COMP:10474"/>
        <dbReference type="Rhea" id="RHEA-COMP:10478"/>
        <dbReference type="ChEBI" id="CHEBI:15361"/>
        <dbReference type="ChEBI" id="CHEBI:15378"/>
        <dbReference type="ChEBI" id="CHEBI:16526"/>
        <dbReference type="ChEBI" id="CHEBI:83099"/>
        <dbReference type="ChEBI" id="CHEBI:83111"/>
        <dbReference type="EC" id="1.2.4.1"/>
    </reaction>
</comment>
<dbReference type="RefSeq" id="WP_038143842.1">
    <property type="nucleotide sequence ID" value="NZ_AQRC01000002.1"/>
</dbReference>
<reference evidence="15" key="1">
    <citation type="submission" date="2013-04" db="EMBL/GenBank/DDBJ databases">
        <title>Thioclava sp. 13D2W-2 Genome Sequencing.</title>
        <authorList>
            <person name="Lai Q."/>
            <person name="Li G."/>
            <person name="Shao Z."/>
        </authorList>
    </citation>
    <scope>NUCLEOTIDE SEQUENCE [LARGE SCALE GENOMIC DNA]</scope>
    <source>
        <strain evidence="15">13D2W-2</strain>
    </source>
</reference>
<evidence type="ECO:0000256" key="9">
    <source>
        <dbReference type="ARBA" id="ARBA00023317"/>
    </source>
</evidence>
<dbReference type="SMART" id="SM00861">
    <property type="entry name" value="Transket_pyr"/>
    <property type="match status" value="1"/>
</dbReference>
<dbReference type="Gene3D" id="3.40.50.970">
    <property type="match status" value="1"/>
</dbReference>
<dbReference type="InterPro" id="IPR027110">
    <property type="entry name" value="PDHB_mito-type"/>
</dbReference>
<evidence type="ECO:0000313" key="14">
    <source>
        <dbReference type="EMBL" id="KFE36325.1"/>
    </source>
</evidence>
<dbReference type="SUPFAM" id="SSF52922">
    <property type="entry name" value="TK C-terminal domain-like"/>
    <property type="match status" value="1"/>
</dbReference>
<dbReference type="Pfam" id="PF02780">
    <property type="entry name" value="Transketolase_C"/>
    <property type="match status" value="1"/>
</dbReference>
<keyword evidence="7 11" id="KW-0560">Oxidoreductase</keyword>
<dbReference type="SUPFAM" id="SSF52518">
    <property type="entry name" value="Thiamin diphosphate-binding fold (THDP-binding)"/>
    <property type="match status" value="1"/>
</dbReference>
<feature type="region of interest" description="Disordered" evidence="12">
    <location>
        <begin position="90"/>
        <end position="135"/>
    </location>
</feature>
<dbReference type="InterPro" id="IPR005475">
    <property type="entry name" value="Transketolase-like_Pyr-bd"/>
</dbReference>
<evidence type="ECO:0000256" key="5">
    <source>
        <dbReference type="ARBA" id="ARBA00016138"/>
    </source>
</evidence>
<evidence type="ECO:0000256" key="11">
    <source>
        <dbReference type="RuleBase" id="RU364074"/>
    </source>
</evidence>
<comment type="function">
    <text evidence="10">The pyruvate dehydrogenase complex catalyzes the overall conversion of pyruvate to acetyl-CoA and CO(2). It contains multiple copies of three enzymatic components: pyruvate dehydrogenase (E1), dihydrolipoamide acetyltransferase (E2) and lipoamide dehydrogenase (E3).</text>
</comment>
<comment type="caution">
    <text evidence="14">The sequence shown here is derived from an EMBL/GenBank/DDBJ whole genome shotgun (WGS) entry which is preliminary data.</text>
</comment>
<evidence type="ECO:0000259" key="13">
    <source>
        <dbReference type="PROSITE" id="PS50968"/>
    </source>
</evidence>
<dbReference type="Gene3D" id="3.40.50.920">
    <property type="match status" value="1"/>
</dbReference>
<dbReference type="Pfam" id="PF00364">
    <property type="entry name" value="Biotin_lipoyl"/>
    <property type="match status" value="1"/>
</dbReference>
<dbReference type="AlphaFoldDB" id="A0A085U028"/>
<dbReference type="InterPro" id="IPR009014">
    <property type="entry name" value="Transketo_C/PFOR_II"/>
</dbReference>
<dbReference type="PANTHER" id="PTHR11624:SF96">
    <property type="entry name" value="PYRUVATE DEHYDROGENASE E1 COMPONENT SUBUNIT BETA, MITOCHONDRIAL"/>
    <property type="match status" value="1"/>
</dbReference>
<dbReference type="SUPFAM" id="SSF51230">
    <property type="entry name" value="Single hybrid motif"/>
    <property type="match status" value="1"/>
</dbReference>
<organism evidence="14 15">
    <name type="scientific">Thioclava atlantica</name>
    <dbReference type="NCBI Taxonomy" id="1317124"/>
    <lineage>
        <taxon>Bacteria</taxon>
        <taxon>Pseudomonadati</taxon>
        <taxon>Pseudomonadota</taxon>
        <taxon>Alphaproteobacteria</taxon>
        <taxon>Rhodobacterales</taxon>
        <taxon>Paracoccaceae</taxon>
        <taxon>Thioclava</taxon>
    </lineage>
</organism>
<feature type="compositionally biased region" description="Low complexity" evidence="12">
    <location>
        <begin position="97"/>
        <end position="111"/>
    </location>
</feature>
<comment type="function">
    <text evidence="11">The pyruvate dehydrogenase complex catalyzes the overall conversion of pyruvate to acetyl-CoA and CO2.</text>
</comment>
<evidence type="ECO:0000256" key="1">
    <source>
        <dbReference type="ARBA" id="ARBA00001938"/>
    </source>
</evidence>
<dbReference type="InterPro" id="IPR011053">
    <property type="entry name" value="Single_hybrid_motif"/>
</dbReference>
<dbReference type="InterPro" id="IPR003016">
    <property type="entry name" value="2-oxoA_DH_lipoyl-BS"/>
</dbReference>
<reference evidence="14 15" key="2">
    <citation type="journal article" date="2015" name="Antonie Van Leeuwenhoek">
        <title>Thioclava indica sp. nov., isolated from surface seawater of the Indian Ocean.</title>
        <authorList>
            <person name="Liu Y."/>
            <person name="Lai Q."/>
            <person name="Du J."/>
            <person name="Xu H."/>
            <person name="Jiang L."/>
            <person name="Shao Z."/>
        </authorList>
    </citation>
    <scope>NUCLEOTIDE SEQUENCE [LARGE SCALE GENOMIC DNA]</scope>
    <source>
        <strain evidence="14 15">13D2W-2</strain>
    </source>
</reference>
<keyword evidence="9 11" id="KW-0670">Pyruvate</keyword>
<dbReference type="EMBL" id="AQRC01000002">
    <property type="protein sequence ID" value="KFE36325.1"/>
    <property type="molecule type" value="Genomic_DNA"/>
</dbReference>
<name>A0A085U028_9RHOB</name>
<keyword evidence="8 11" id="KW-0786">Thiamine pyrophosphate</keyword>
<evidence type="ECO:0000256" key="4">
    <source>
        <dbReference type="ARBA" id="ARBA00012281"/>
    </source>
</evidence>
<dbReference type="FunFam" id="3.40.50.970:FF:000001">
    <property type="entry name" value="Pyruvate dehydrogenase E1 beta subunit"/>
    <property type="match status" value="1"/>
</dbReference>
<dbReference type="Gene3D" id="2.40.50.100">
    <property type="match status" value="1"/>
</dbReference>
<evidence type="ECO:0000256" key="6">
    <source>
        <dbReference type="ARBA" id="ARBA00022823"/>
    </source>
</evidence>
<dbReference type="Pfam" id="PF02779">
    <property type="entry name" value="Transket_pyr"/>
    <property type="match status" value="1"/>
</dbReference>
<evidence type="ECO:0000256" key="8">
    <source>
        <dbReference type="ARBA" id="ARBA00023052"/>
    </source>
</evidence>
<comment type="cofactor">
    <cofactor evidence="2 11">
        <name>thiamine diphosphate</name>
        <dbReference type="ChEBI" id="CHEBI:58937"/>
    </cofactor>
</comment>
<dbReference type="Proteomes" id="UP000028607">
    <property type="component" value="Unassembled WGS sequence"/>
</dbReference>
<accession>A0A085U028</accession>
<dbReference type="FunFam" id="2.40.50.100:FF:000010">
    <property type="entry name" value="Acetyltransferase component of pyruvate dehydrogenase complex"/>
    <property type="match status" value="1"/>
</dbReference>
<feature type="domain" description="Lipoyl-binding" evidence="13">
    <location>
        <begin position="2"/>
        <end position="78"/>
    </location>
</feature>
<gene>
    <name evidence="14" type="ORF">DW2_03414</name>
</gene>
<dbReference type="PROSITE" id="PS50968">
    <property type="entry name" value="BIOTINYL_LIPOYL"/>
    <property type="match status" value="1"/>
</dbReference>
<protein>
    <recommendedName>
        <fullName evidence="5 11">Pyruvate dehydrogenase E1 component subunit beta</fullName>
        <ecNumber evidence="4 11">1.2.4.1</ecNumber>
    </recommendedName>
</protein>
<dbReference type="OrthoDB" id="9780894at2"/>
<dbReference type="GO" id="GO:0004739">
    <property type="term" value="F:pyruvate dehydrogenase (acetyl-transferring) activity"/>
    <property type="evidence" value="ECO:0007669"/>
    <property type="project" value="UniProtKB-UniRule"/>
</dbReference>
<keyword evidence="15" id="KW-1185">Reference proteome</keyword>
<dbReference type="PROSITE" id="PS00189">
    <property type="entry name" value="LIPOYL"/>
    <property type="match status" value="1"/>
</dbReference>
<comment type="subunit">
    <text evidence="3">Heterodimer of an alpha and a beta chain.</text>
</comment>
<dbReference type="InterPro" id="IPR029061">
    <property type="entry name" value="THDP-binding"/>
</dbReference>